<sequence length="106" mass="11761">MPLNHAQGLASTYCLLVRISHNRDGQANALVNLLLNSNQERPTTSASVQARTRGWQPGSYHALTRKVSFSILWASLSMTCAQELCSNGQHSMHKQRMAKTPLKELT</sequence>
<evidence type="ECO:0000313" key="1">
    <source>
        <dbReference type="EMBL" id="MAA12832.1"/>
    </source>
</evidence>
<dbReference type="AlphaFoldDB" id="A0A224YGA3"/>
<organism evidence="1">
    <name type="scientific">Rhipicephalus zambeziensis</name>
    <dbReference type="NCBI Taxonomy" id="60191"/>
    <lineage>
        <taxon>Eukaryota</taxon>
        <taxon>Metazoa</taxon>
        <taxon>Ecdysozoa</taxon>
        <taxon>Arthropoda</taxon>
        <taxon>Chelicerata</taxon>
        <taxon>Arachnida</taxon>
        <taxon>Acari</taxon>
        <taxon>Parasitiformes</taxon>
        <taxon>Ixodida</taxon>
        <taxon>Ixodoidea</taxon>
        <taxon>Ixodidae</taxon>
        <taxon>Rhipicephalinae</taxon>
        <taxon>Rhipicephalus</taxon>
        <taxon>Rhipicephalus</taxon>
    </lineage>
</organism>
<reference evidence="1" key="1">
    <citation type="journal article" date="2017" name="Parasit. Vectors">
        <title>Sialotranscriptomics of Rhipicephalus zambeziensis reveals intricate expression profiles of secretory proteins and suggests tight temporal transcriptional regulation during blood-feeding.</title>
        <authorList>
            <person name="de Castro M.H."/>
            <person name="de Klerk D."/>
            <person name="Pienaar R."/>
            <person name="Rees D.J.G."/>
            <person name="Mans B.J."/>
        </authorList>
    </citation>
    <scope>NUCLEOTIDE SEQUENCE</scope>
    <source>
        <tissue evidence="1">Salivary glands</tissue>
    </source>
</reference>
<name>A0A224YGA3_9ACAR</name>
<proteinExistence type="predicted"/>
<accession>A0A224YGA3</accession>
<dbReference type="EMBL" id="GFPF01001686">
    <property type="protein sequence ID" value="MAA12832.1"/>
    <property type="molecule type" value="Transcribed_RNA"/>
</dbReference>
<protein>
    <submittedName>
        <fullName evidence="1">Uncharacterized protein</fullName>
    </submittedName>
</protein>